<evidence type="ECO:0000259" key="2">
    <source>
        <dbReference type="Pfam" id="PF02517"/>
    </source>
</evidence>
<feature type="transmembrane region" description="Helical" evidence="1">
    <location>
        <begin position="81"/>
        <end position="98"/>
    </location>
</feature>
<keyword evidence="4" id="KW-1185">Reference proteome</keyword>
<accession>A0A097R0C9</accession>
<keyword evidence="3" id="KW-0645">Protease</keyword>
<dbReference type="eggNOG" id="COG1266">
    <property type="taxonomic scope" value="Bacteria"/>
</dbReference>
<evidence type="ECO:0000313" key="3">
    <source>
        <dbReference type="EMBL" id="AIU72160.1"/>
    </source>
</evidence>
<organism evidence="3 4">
    <name type="scientific">Hafnia alvei FB1</name>
    <dbReference type="NCBI Taxonomy" id="1453496"/>
    <lineage>
        <taxon>Bacteria</taxon>
        <taxon>Pseudomonadati</taxon>
        <taxon>Pseudomonadota</taxon>
        <taxon>Gammaproteobacteria</taxon>
        <taxon>Enterobacterales</taxon>
        <taxon>Hafniaceae</taxon>
        <taxon>Hafnia</taxon>
    </lineage>
</organism>
<dbReference type="KEGG" id="hav:AT03_06985"/>
<dbReference type="Proteomes" id="UP000029986">
    <property type="component" value="Chromosome"/>
</dbReference>
<dbReference type="GO" id="GO:0006508">
    <property type="term" value="P:proteolysis"/>
    <property type="evidence" value="ECO:0007669"/>
    <property type="project" value="UniProtKB-KW"/>
</dbReference>
<dbReference type="GO" id="GO:0080120">
    <property type="term" value="P:CAAX-box protein maturation"/>
    <property type="evidence" value="ECO:0007669"/>
    <property type="project" value="UniProtKB-ARBA"/>
</dbReference>
<feature type="transmembrane region" description="Helical" evidence="1">
    <location>
        <begin position="195"/>
        <end position="215"/>
    </location>
</feature>
<keyword evidence="1" id="KW-0812">Transmembrane</keyword>
<feature type="domain" description="CAAX prenyl protease 2/Lysostaphin resistance protein A-like" evidence="2">
    <location>
        <begin position="115"/>
        <end position="207"/>
    </location>
</feature>
<dbReference type="PANTHER" id="PTHR43592">
    <property type="entry name" value="CAAX AMINO TERMINAL PROTEASE"/>
    <property type="match status" value="1"/>
</dbReference>
<feature type="transmembrane region" description="Helical" evidence="1">
    <location>
        <begin position="12"/>
        <end position="31"/>
    </location>
</feature>
<feature type="transmembrane region" description="Helical" evidence="1">
    <location>
        <begin position="110"/>
        <end position="130"/>
    </location>
</feature>
<name>A0A097R0C9_HAFAL</name>
<feature type="transmembrane region" description="Helical" evidence="1">
    <location>
        <begin position="43"/>
        <end position="61"/>
    </location>
</feature>
<evidence type="ECO:0000313" key="4">
    <source>
        <dbReference type="Proteomes" id="UP000029986"/>
    </source>
</evidence>
<dbReference type="PATRIC" id="fig|1453496.5.peg.1391"/>
<dbReference type="PANTHER" id="PTHR43592:SF15">
    <property type="entry name" value="CAAX AMINO TERMINAL PROTEASE FAMILY PROTEIN"/>
    <property type="match status" value="1"/>
</dbReference>
<proteinExistence type="predicted"/>
<evidence type="ECO:0000256" key="1">
    <source>
        <dbReference type="SAM" id="Phobius"/>
    </source>
</evidence>
<sequence length="217" mass="25306">MDSKTLGKITQSFICFSIFILWYFISYVSLLLSNYKALYQSGYLIPFMSFALWTPFSYIAIKKYSLHYQDINKGSIDIKSALFFILFIITLRIISAFYDKPEVWTESIVTYSSFSFFLFSFCVCFLAPIYEEIVFRGFLLNAFLLWGPKVKVYGIVLTSLLFSLMHTQYNSPTTFIELFTFSVILCYARIYKNGLLLPIFLHCIFNSFATILVILSR</sequence>
<keyword evidence="1" id="KW-0472">Membrane</keyword>
<feature type="transmembrane region" description="Helical" evidence="1">
    <location>
        <begin position="142"/>
        <end position="163"/>
    </location>
</feature>
<dbReference type="Pfam" id="PF02517">
    <property type="entry name" value="Rce1-like"/>
    <property type="match status" value="1"/>
</dbReference>
<protein>
    <submittedName>
        <fullName evidence="3">CAAX protease</fullName>
    </submittedName>
</protein>
<keyword evidence="1" id="KW-1133">Transmembrane helix</keyword>
<dbReference type="HOGENOM" id="CLU_085974_0_0_6"/>
<keyword evidence="3" id="KW-0378">Hydrolase</keyword>
<gene>
    <name evidence="3" type="ORF">AT03_06985</name>
</gene>
<dbReference type="EMBL" id="CP009706">
    <property type="protein sequence ID" value="AIU72160.1"/>
    <property type="molecule type" value="Genomic_DNA"/>
</dbReference>
<dbReference type="RefSeq" id="WP_025800724.1">
    <property type="nucleotide sequence ID" value="NZ_CP009706.1"/>
</dbReference>
<dbReference type="InterPro" id="IPR003675">
    <property type="entry name" value="Rce1/LyrA-like_dom"/>
</dbReference>
<dbReference type="OrthoDB" id="158986at2"/>
<dbReference type="AlphaFoldDB" id="A0A097R0C9"/>
<dbReference type="GO" id="GO:0004175">
    <property type="term" value="F:endopeptidase activity"/>
    <property type="evidence" value="ECO:0007669"/>
    <property type="project" value="UniProtKB-ARBA"/>
</dbReference>
<reference evidence="3 4" key="1">
    <citation type="journal article" date="2014" name="Gut Pathog.">
        <title>Gene clusters of Hafnia alvei strain FB1 important in survival and pathogenesis: a draft genome perspective.</title>
        <authorList>
            <person name="Tan J.Y."/>
            <person name="Yin W.F."/>
            <person name="Chan K.G."/>
        </authorList>
    </citation>
    <scope>NUCLEOTIDE SEQUENCE [LARGE SCALE GENOMIC DNA]</scope>
    <source>
        <strain evidence="3 4">FB1</strain>
    </source>
</reference>